<gene>
    <name evidence="1" type="ORF">OW729_14165</name>
</gene>
<sequence>MNYKFNDKIPNINETAFVAKSSDLIGDVEVLEEASVWFGAVLRADENKIIVGKRVNVQDNSTVHTSSKYPTEIGQNTSIGHNCVIHACKVGENCLIGMGSIILDGAEIGDNTIIGAGSLVTGGKKIPSGVLCVGSPARVVRELTEKDMEYIRSNCETYVGLSKGYK</sequence>
<evidence type="ECO:0000313" key="2">
    <source>
        <dbReference type="Proteomes" id="UP001144612"/>
    </source>
</evidence>
<dbReference type="InterPro" id="IPR050484">
    <property type="entry name" value="Transf_Hexapept/Carb_Anhydrase"/>
</dbReference>
<dbReference type="PANTHER" id="PTHR13061:SF29">
    <property type="entry name" value="GAMMA CARBONIC ANHYDRASE-LIKE 1, MITOCHONDRIAL-RELATED"/>
    <property type="match status" value="1"/>
</dbReference>
<dbReference type="CDD" id="cd04645">
    <property type="entry name" value="LbH_gamma_CA_like"/>
    <property type="match status" value="1"/>
</dbReference>
<dbReference type="SUPFAM" id="SSF51161">
    <property type="entry name" value="Trimeric LpxA-like enzymes"/>
    <property type="match status" value="1"/>
</dbReference>
<dbReference type="Pfam" id="PF00132">
    <property type="entry name" value="Hexapep"/>
    <property type="match status" value="1"/>
</dbReference>
<organism evidence="1 2">
    <name type="scientific">Clostridium brassicae</name>
    <dbReference type="NCBI Taxonomy" id="2999072"/>
    <lineage>
        <taxon>Bacteria</taxon>
        <taxon>Bacillati</taxon>
        <taxon>Bacillota</taxon>
        <taxon>Clostridia</taxon>
        <taxon>Eubacteriales</taxon>
        <taxon>Clostridiaceae</taxon>
        <taxon>Clostridium</taxon>
    </lineage>
</organism>
<dbReference type="PANTHER" id="PTHR13061">
    <property type="entry name" value="DYNACTIN SUBUNIT P25"/>
    <property type="match status" value="1"/>
</dbReference>
<protein>
    <submittedName>
        <fullName evidence="1">Gamma carbonic anhydrase family protein</fullName>
    </submittedName>
</protein>
<dbReference type="Proteomes" id="UP001144612">
    <property type="component" value="Unassembled WGS sequence"/>
</dbReference>
<accession>A0ABT4DF77</accession>
<proteinExistence type="predicted"/>
<dbReference type="InterPro" id="IPR001451">
    <property type="entry name" value="Hexapep"/>
</dbReference>
<keyword evidence="2" id="KW-1185">Reference proteome</keyword>
<comment type="caution">
    <text evidence="1">The sequence shown here is derived from an EMBL/GenBank/DDBJ whole genome shotgun (WGS) entry which is preliminary data.</text>
</comment>
<dbReference type="InterPro" id="IPR011004">
    <property type="entry name" value="Trimer_LpxA-like_sf"/>
</dbReference>
<dbReference type="RefSeq" id="WP_268062195.1">
    <property type="nucleotide sequence ID" value="NZ_JAPQFJ010000015.1"/>
</dbReference>
<dbReference type="EMBL" id="JAPQFJ010000015">
    <property type="protein sequence ID" value="MCY6959761.1"/>
    <property type="molecule type" value="Genomic_DNA"/>
</dbReference>
<name>A0ABT4DF77_9CLOT</name>
<dbReference type="Gene3D" id="2.160.10.10">
    <property type="entry name" value="Hexapeptide repeat proteins"/>
    <property type="match status" value="1"/>
</dbReference>
<reference evidence="1" key="1">
    <citation type="submission" date="2022-12" db="EMBL/GenBank/DDBJ databases">
        <title>Clostridium sp. nov., isolated from industrial wastewater.</title>
        <authorList>
            <person name="Jiayan W."/>
        </authorList>
    </citation>
    <scope>NUCLEOTIDE SEQUENCE</scope>
    <source>
        <strain evidence="1">ZC22-4</strain>
    </source>
</reference>
<evidence type="ECO:0000313" key="1">
    <source>
        <dbReference type="EMBL" id="MCY6959761.1"/>
    </source>
</evidence>
<dbReference type="InterPro" id="IPR047324">
    <property type="entry name" value="LbH_gamma_CA-like"/>
</dbReference>